<evidence type="ECO:0000313" key="2">
    <source>
        <dbReference type="Proteomes" id="UP000440578"/>
    </source>
</evidence>
<protein>
    <submittedName>
        <fullName evidence="1">Uncharacterized protein</fullName>
    </submittedName>
</protein>
<comment type="caution">
    <text evidence="1">The sequence shown here is derived from an EMBL/GenBank/DDBJ whole genome shotgun (WGS) entry which is preliminary data.</text>
</comment>
<dbReference type="EMBL" id="VIIS01000680">
    <property type="protein sequence ID" value="KAF0306235.1"/>
    <property type="molecule type" value="Genomic_DNA"/>
</dbReference>
<evidence type="ECO:0000313" key="1">
    <source>
        <dbReference type="EMBL" id="KAF0306235.1"/>
    </source>
</evidence>
<reference evidence="1 2" key="1">
    <citation type="submission" date="2019-07" db="EMBL/GenBank/DDBJ databases">
        <title>Draft genome assembly of a fouling barnacle, Amphibalanus amphitrite (Darwin, 1854): The first reference genome for Thecostraca.</title>
        <authorList>
            <person name="Kim W."/>
        </authorList>
    </citation>
    <scope>NUCLEOTIDE SEQUENCE [LARGE SCALE GENOMIC DNA]</scope>
    <source>
        <strain evidence="1">SNU_AA5</strain>
        <tissue evidence="1">Soma without cirri and trophi</tissue>
    </source>
</reference>
<sequence length="186" mass="20966">MYPSLPVIYPSLASAHPSLQQPYSHQRSPSFPSTYPLCPLQRCSRSLRAGLLLLTWAGLSTQESADLTPFHGFLPQNKLRALLPPGDPHPNDIYHRSRPKPEPIPPGFEIKYPDYKFTFDIPKDPERPVYIITEKSTEPRATTRPVVAKTPSTPSLFDKLKKYPPEQYRVFPGGYARLSTYSSLSG</sequence>
<dbReference type="AlphaFoldDB" id="A0A6A4WHP1"/>
<organism evidence="1 2">
    <name type="scientific">Amphibalanus amphitrite</name>
    <name type="common">Striped barnacle</name>
    <name type="synonym">Balanus amphitrite</name>
    <dbReference type="NCBI Taxonomy" id="1232801"/>
    <lineage>
        <taxon>Eukaryota</taxon>
        <taxon>Metazoa</taxon>
        <taxon>Ecdysozoa</taxon>
        <taxon>Arthropoda</taxon>
        <taxon>Crustacea</taxon>
        <taxon>Multicrustacea</taxon>
        <taxon>Cirripedia</taxon>
        <taxon>Thoracica</taxon>
        <taxon>Thoracicalcarea</taxon>
        <taxon>Balanomorpha</taxon>
        <taxon>Balanoidea</taxon>
        <taxon>Balanidae</taxon>
        <taxon>Amphibalaninae</taxon>
        <taxon>Amphibalanus</taxon>
    </lineage>
</organism>
<proteinExistence type="predicted"/>
<accession>A0A6A4WHP1</accession>
<keyword evidence="2" id="KW-1185">Reference proteome</keyword>
<dbReference type="Proteomes" id="UP000440578">
    <property type="component" value="Unassembled WGS sequence"/>
</dbReference>
<gene>
    <name evidence="1" type="ORF">FJT64_022211</name>
</gene>
<name>A0A6A4WHP1_AMPAM</name>